<feature type="domain" description="HTH merR-type" evidence="2">
    <location>
        <begin position="4"/>
        <end position="73"/>
    </location>
</feature>
<accession>A0AAU9DDP3</accession>
<dbReference type="Gene3D" id="1.10.1660.10">
    <property type="match status" value="1"/>
</dbReference>
<dbReference type="RefSeq" id="WP_307904365.1">
    <property type="nucleotide sequence ID" value="NZ_AP027059.1"/>
</dbReference>
<protein>
    <recommendedName>
        <fullName evidence="2">HTH merR-type domain-containing protein</fullName>
    </recommendedName>
</protein>
<dbReference type="PANTHER" id="PTHR30204:SF96">
    <property type="entry name" value="CHROMOSOME-ANCHORING PROTEIN RACA"/>
    <property type="match status" value="1"/>
</dbReference>
<organism evidence="3 4">
    <name type="scientific">Haliovirga abyssi</name>
    <dbReference type="NCBI Taxonomy" id="2996794"/>
    <lineage>
        <taxon>Bacteria</taxon>
        <taxon>Fusobacteriati</taxon>
        <taxon>Fusobacteriota</taxon>
        <taxon>Fusobacteriia</taxon>
        <taxon>Fusobacteriales</taxon>
        <taxon>Haliovirgaceae</taxon>
        <taxon>Haliovirga</taxon>
    </lineage>
</organism>
<dbReference type="KEGG" id="haby:HLVA_20440"/>
<dbReference type="SMART" id="SM00422">
    <property type="entry name" value="HTH_MERR"/>
    <property type="match status" value="1"/>
</dbReference>
<dbReference type="InterPro" id="IPR009061">
    <property type="entry name" value="DNA-bd_dom_put_sf"/>
</dbReference>
<evidence type="ECO:0000313" key="3">
    <source>
        <dbReference type="EMBL" id="BDU51475.1"/>
    </source>
</evidence>
<gene>
    <name evidence="3" type="ORF">HLVA_20440</name>
</gene>
<dbReference type="GO" id="GO:0003677">
    <property type="term" value="F:DNA binding"/>
    <property type="evidence" value="ECO:0007669"/>
    <property type="project" value="UniProtKB-KW"/>
</dbReference>
<dbReference type="PANTHER" id="PTHR30204">
    <property type="entry name" value="REDOX-CYCLING DRUG-SENSING TRANSCRIPTIONAL ACTIVATOR SOXR"/>
    <property type="match status" value="1"/>
</dbReference>
<dbReference type="EMBL" id="AP027059">
    <property type="protein sequence ID" value="BDU51475.1"/>
    <property type="molecule type" value="Genomic_DNA"/>
</dbReference>
<sequence length="244" mass="28497">MEKLLKTGELAKMAGVTVRTLRYYDQIGLLKPSKILDNGHRAYMLEDIKQLQIIQGMKMIGFSLKEISRYLIKPDVNLVNILKAQKEGLLEKIRDFKSVVKKIDFAIEHTDEVQSGELDIFGIYEKLKMASHKEIMKKYFPEDILQEVLHLEDQNKEIHDRLFSALKVVSLTEIDNVKQEDRDEIVNALKEFIKVLWGKVDQESIKKNFDLLNEMIKTQDMPEIKGINMDKLEMFISKKLIEKK</sequence>
<reference evidence="3 4" key="1">
    <citation type="submission" date="2022-11" db="EMBL/GenBank/DDBJ databases">
        <title>Haliovirga abyssi gen. nov., sp. nov., a mesophilic fermentative bacterium isolated from the Iheya North hydrothermal field and the proposal of Haliovirgaceae fam. nov.</title>
        <authorList>
            <person name="Miyazaki U."/>
            <person name="Tame A."/>
            <person name="Miyazaki J."/>
            <person name="Takai K."/>
            <person name="Sawayama S."/>
            <person name="Kitajima M."/>
            <person name="Okamoto A."/>
            <person name="Nakagawa S."/>
        </authorList>
    </citation>
    <scope>NUCLEOTIDE SEQUENCE [LARGE SCALE GENOMIC DNA]</scope>
    <source>
        <strain evidence="3 4">IC12</strain>
    </source>
</reference>
<dbReference type="Pfam" id="PF13411">
    <property type="entry name" value="MerR_1"/>
    <property type="match status" value="1"/>
</dbReference>
<dbReference type="SUPFAM" id="SSF46955">
    <property type="entry name" value="Putative DNA-binding domain"/>
    <property type="match status" value="1"/>
</dbReference>
<keyword evidence="4" id="KW-1185">Reference proteome</keyword>
<evidence type="ECO:0000313" key="4">
    <source>
        <dbReference type="Proteomes" id="UP001321582"/>
    </source>
</evidence>
<dbReference type="GO" id="GO:0003700">
    <property type="term" value="F:DNA-binding transcription factor activity"/>
    <property type="evidence" value="ECO:0007669"/>
    <property type="project" value="InterPro"/>
</dbReference>
<evidence type="ECO:0000256" key="1">
    <source>
        <dbReference type="ARBA" id="ARBA00023125"/>
    </source>
</evidence>
<evidence type="ECO:0000259" key="2">
    <source>
        <dbReference type="PROSITE" id="PS50937"/>
    </source>
</evidence>
<dbReference type="PROSITE" id="PS50937">
    <property type="entry name" value="HTH_MERR_2"/>
    <property type="match status" value="1"/>
</dbReference>
<dbReference type="CDD" id="cd01106">
    <property type="entry name" value="HTH_TipAL-Mta"/>
    <property type="match status" value="1"/>
</dbReference>
<keyword evidence="1" id="KW-0238">DNA-binding</keyword>
<dbReference type="PROSITE" id="PS00552">
    <property type="entry name" value="HTH_MERR_1"/>
    <property type="match status" value="1"/>
</dbReference>
<dbReference type="AlphaFoldDB" id="A0AAU9DDP3"/>
<dbReference type="InterPro" id="IPR000551">
    <property type="entry name" value="MerR-type_HTH_dom"/>
</dbReference>
<dbReference type="InterPro" id="IPR047057">
    <property type="entry name" value="MerR_fam"/>
</dbReference>
<dbReference type="Proteomes" id="UP001321582">
    <property type="component" value="Chromosome"/>
</dbReference>
<dbReference type="PRINTS" id="PR00040">
    <property type="entry name" value="HTHMERR"/>
</dbReference>
<proteinExistence type="predicted"/>
<name>A0AAU9DDP3_9FUSO</name>